<dbReference type="PANTHER" id="PTHR30474">
    <property type="entry name" value="CELL CYCLE PROTEIN"/>
    <property type="match status" value="1"/>
</dbReference>
<evidence type="ECO:0000256" key="18">
    <source>
        <dbReference type="ARBA" id="ARBA00041418"/>
    </source>
</evidence>
<evidence type="ECO:0000256" key="12">
    <source>
        <dbReference type="ARBA" id="ARBA00023306"/>
    </source>
</evidence>
<feature type="transmembrane region" description="Helical" evidence="21">
    <location>
        <begin position="182"/>
        <end position="202"/>
    </location>
</feature>
<keyword evidence="11 21" id="KW-0472">Membrane</keyword>
<evidence type="ECO:0000256" key="5">
    <source>
        <dbReference type="ARBA" id="ARBA00022676"/>
    </source>
</evidence>
<evidence type="ECO:0000256" key="1">
    <source>
        <dbReference type="ARBA" id="ARBA00004651"/>
    </source>
</evidence>
<dbReference type="PANTHER" id="PTHR30474:SF2">
    <property type="entry name" value="PEPTIDOGLYCAN GLYCOSYLTRANSFERASE FTSW-RELATED"/>
    <property type="match status" value="1"/>
</dbReference>
<feature type="transmembrane region" description="Helical" evidence="21">
    <location>
        <begin position="336"/>
        <end position="357"/>
    </location>
</feature>
<comment type="catalytic activity">
    <reaction evidence="20">
        <text>[GlcNAc-(1-&gt;4)-Mur2Ac(oyl-L-Ala-gamma-D-Glu-L-Lys-D-Ala-D-Ala)](n)-di-trans,octa-cis-undecaprenyl diphosphate + beta-D-GlcNAc-(1-&gt;4)-Mur2Ac(oyl-L-Ala-gamma-D-Glu-L-Lys-D-Ala-D-Ala)-di-trans,octa-cis-undecaprenyl diphosphate = [GlcNAc-(1-&gt;4)-Mur2Ac(oyl-L-Ala-gamma-D-Glu-L-Lys-D-Ala-D-Ala)](n+1)-di-trans,octa-cis-undecaprenyl diphosphate + di-trans,octa-cis-undecaprenyl diphosphate + H(+)</text>
        <dbReference type="Rhea" id="RHEA:23708"/>
        <dbReference type="Rhea" id="RHEA-COMP:9602"/>
        <dbReference type="Rhea" id="RHEA-COMP:9603"/>
        <dbReference type="ChEBI" id="CHEBI:15378"/>
        <dbReference type="ChEBI" id="CHEBI:58405"/>
        <dbReference type="ChEBI" id="CHEBI:60033"/>
        <dbReference type="ChEBI" id="CHEBI:78435"/>
        <dbReference type="EC" id="2.4.99.28"/>
    </reaction>
</comment>
<sequence>MRLKLLPQKRSLDLVLLFSVIALVIFGLLMIYNVSTISALKDFNDSLYYIRQQAIWVGIGFLSLLFFANFNYIRFKRLAPILLILSLPLLLAVFIPGLGISGGGAHRWLKIGGIALQPAEIIKLTTVLYLATIFEKKIRFTPFIILLVTVSLITAVLQKDLGSTIVFFTTAVIIYFIAGAPLWHFMIALPAAVISFIILILTSSYRSKRVLAFLDPFSDPQGFTYHILQVLIALGSGGLFGLGLGNSRQKFEYIPEVTTDSIFGVIGEELGFLGATFLIGLFALLIYRGFKISQNCADNFGKILAFGLTTWLGIQIIINISSMVALLPLTGVPLPFISYGGSALVANLTAVGILLNISKHNT</sequence>
<feature type="transmembrane region" description="Helical" evidence="21">
    <location>
        <begin position="262"/>
        <end position="287"/>
    </location>
</feature>
<feature type="transmembrane region" description="Helical" evidence="21">
    <location>
        <begin position="143"/>
        <end position="176"/>
    </location>
</feature>
<evidence type="ECO:0000256" key="9">
    <source>
        <dbReference type="ARBA" id="ARBA00022984"/>
    </source>
</evidence>
<dbReference type="GO" id="GO:0032153">
    <property type="term" value="C:cell division site"/>
    <property type="evidence" value="ECO:0007669"/>
    <property type="project" value="TreeGrafter"/>
</dbReference>
<evidence type="ECO:0000313" key="23">
    <source>
        <dbReference type="Proteomes" id="UP000178565"/>
    </source>
</evidence>
<dbReference type="EC" id="2.4.99.28" evidence="19"/>
<comment type="subcellular location">
    <subcellularLocation>
        <location evidence="1">Cell membrane</location>
        <topology evidence="1">Multi-pass membrane protein</topology>
    </subcellularLocation>
</comment>
<accession>A0A1F5KPQ5</accession>
<dbReference type="GO" id="GO:0008360">
    <property type="term" value="P:regulation of cell shape"/>
    <property type="evidence" value="ECO:0007669"/>
    <property type="project" value="UniProtKB-KW"/>
</dbReference>
<evidence type="ECO:0000256" key="16">
    <source>
        <dbReference type="ARBA" id="ARBA00038053"/>
    </source>
</evidence>
<protein>
    <recommendedName>
        <fullName evidence="17">Probable peptidoglycan glycosyltransferase FtsW</fullName>
        <ecNumber evidence="19">2.4.99.28</ecNumber>
    </recommendedName>
    <alternativeName>
        <fullName evidence="18">Cell division protein FtsW</fullName>
    </alternativeName>
    <alternativeName>
        <fullName evidence="15">Cell wall polymerase</fullName>
    </alternativeName>
    <alternativeName>
        <fullName evidence="14">Peptidoglycan polymerase</fullName>
    </alternativeName>
</protein>
<keyword evidence="8" id="KW-0133">Cell shape</keyword>
<dbReference type="EMBL" id="MFDM01000023">
    <property type="protein sequence ID" value="OGE42591.1"/>
    <property type="molecule type" value="Genomic_DNA"/>
</dbReference>
<keyword evidence="9" id="KW-0573">Peptidoglycan synthesis</keyword>
<dbReference type="NCBIfam" id="TIGR02614">
    <property type="entry name" value="ftsW"/>
    <property type="match status" value="1"/>
</dbReference>
<proteinExistence type="inferred from homology"/>
<evidence type="ECO:0000256" key="2">
    <source>
        <dbReference type="ARBA" id="ARBA00004752"/>
    </source>
</evidence>
<dbReference type="Pfam" id="PF01098">
    <property type="entry name" value="FTSW_RODA_SPOVE"/>
    <property type="match status" value="1"/>
</dbReference>
<comment type="caution">
    <text evidence="22">The sequence shown here is derived from an EMBL/GenBank/DDBJ whole genome shotgun (WGS) entry which is preliminary data.</text>
</comment>
<evidence type="ECO:0000256" key="3">
    <source>
        <dbReference type="ARBA" id="ARBA00022475"/>
    </source>
</evidence>
<evidence type="ECO:0000256" key="17">
    <source>
        <dbReference type="ARBA" id="ARBA00041185"/>
    </source>
</evidence>
<feature type="transmembrane region" description="Helical" evidence="21">
    <location>
        <begin position="54"/>
        <end position="73"/>
    </location>
</feature>
<evidence type="ECO:0000256" key="4">
    <source>
        <dbReference type="ARBA" id="ARBA00022618"/>
    </source>
</evidence>
<gene>
    <name evidence="22" type="ORF">A3B45_00065</name>
</gene>
<evidence type="ECO:0000256" key="19">
    <source>
        <dbReference type="ARBA" id="ARBA00044770"/>
    </source>
</evidence>
<feature type="transmembrane region" description="Helical" evidence="21">
    <location>
        <begin position="223"/>
        <end position="242"/>
    </location>
</feature>
<evidence type="ECO:0000256" key="11">
    <source>
        <dbReference type="ARBA" id="ARBA00023136"/>
    </source>
</evidence>
<dbReference type="STRING" id="1797785.A3B45_00065"/>
<dbReference type="Proteomes" id="UP000178565">
    <property type="component" value="Unassembled WGS sequence"/>
</dbReference>
<keyword evidence="3" id="KW-1003">Cell membrane</keyword>
<evidence type="ECO:0000256" key="20">
    <source>
        <dbReference type="ARBA" id="ARBA00049902"/>
    </source>
</evidence>
<dbReference type="GO" id="GO:0009252">
    <property type="term" value="P:peptidoglycan biosynthetic process"/>
    <property type="evidence" value="ECO:0007669"/>
    <property type="project" value="UniProtKB-KW"/>
</dbReference>
<organism evidence="22 23">
    <name type="scientific">Candidatus Daviesbacteria bacterium RIFCSPLOWO2_01_FULL_39_12</name>
    <dbReference type="NCBI Taxonomy" id="1797785"/>
    <lineage>
        <taxon>Bacteria</taxon>
        <taxon>Candidatus Daviesiibacteriota</taxon>
    </lineage>
</organism>
<comment type="pathway">
    <text evidence="2">Cell wall biogenesis; peptidoglycan biosynthesis.</text>
</comment>
<evidence type="ECO:0000256" key="10">
    <source>
        <dbReference type="ARBA" id="ARBA00022989"/>
    </source>
</evidence>
<evidence type="ECO:0000256" key="7">
    <source>
        <dbReference type="ARBA" id="ARBA00022692"/>
    </source>
</evidence>
<dbReference type="InterPro" id="IPR001182">
    <property type="entry name" value="FtsW/RodA"/>
</dbReference>
<feature type="transmembrane region" description="Helical" evidence="21">
    <location>
        <begin position="308"/>
        <end position="330"/>
    </location>
</feature>
<evidence type="ECO:0000256" key="8">
    <source>
        <dbReference type="ARBA" id="ARBA00022960"/>
    </source>
</evidence>
<evidence type="ECO:0000256" key="14">
    <source>
        <dbReference type="ARBA" id="ARBA00032370"/>
    </source>
</evidence>
<dbReference type="GO" id="GO:0071555">
    <property type="term" value="P:cell wall organization"/>
    <property type="evidence" value="ECO:0007669"/>
    <property type="project" value="UniProtKB-KW"/>
</dbReference>
<reference evidence="22 23" key="1">
    <citation type="journal article" date="2016" name="Nat. Commun.">
        <title>Thousands of microbial genomes shed light on interconnected biogeochemical processes in an aquifer system.</title>
        <authorList>
            <person name="Anantharaman K."/>
            <person name="Brown C.T."/>
            <person name="Hug L.A."/>
            <person name="Sharon I."/>
            <person name="Castelle C.J."/>
            <person name="Probst A.J."/>
            <person name="Thomas B.C."/>
            <person name="Singh A."/>
            <person name="Wilkins M.J."/>
            <person name="Karaoz U."/>
            <person name="Brodie E.L."/>
            <person name="Williams K.H."/>
            <person name="Hubbard S.S."/>
            <person name="Banfield J.F."/>
        </authorList>
    </citation>
    <scope>NUCLEOTIDE SEQUENCE [LARGE SCALE GENOMIC DNA]</scope>
</reference>
<feature type="transmembrane region" description="Helical" evidence="21">
    <location>
        <begin position="12"/>
        <end position="34"/>
    </location>
</feature>
<keyword evidence="6" id="KW-0808">Transferase</keyword>
<keyword evidence="12" id="KW-0131">Cell cycle</keyword>
<evidence type="ECO:0000256" key="21">
    <source>
        <dbReference type="SAM" id="Phobius"/>
    </source>
</evidence>
<dbReference type="GO" id="GO:0015648">
    <property type="term" value="F:lipid-linked peptidoglycan transporter activity"/>
    <property type="evidence" value="ECO:0007669"/>
    <property type="project" value="TreeGrafter"/>
</dbReference>
<keyword evidence="4 22" id="KW-0132">Cell division</keyword>
<keyword evidence="13" id="KW-0961">Cell wall biogenesis/degradation</keyword>
<keyword evidence="7 21" id="KW-0812">Transmembrane</keyword>
<comment type="similarity">
    <text evidence="16">Belongs to the SEDS family. FtsW subfamily.</text>
</comment>
<evidence type="ECO:0000313" key="22">
    <source>
        <dbReference type="EMBL" id="OGE42591.1"/>
    </source>
</evidence>
<evidence type="ECO:0000256" key="13">
    <source>
        <dbReference type="ARBA" id="ARBA00023316"/>
    </source>
</evidence>
<keyword evidence="10 21" id="KW-1133">Transmembrane helix</keyword>
<evidence type="ECO:0000256" key="15">
    <source>
        <dbReference type="ARBA" id="ARBA00033270"/>
    </source>
</evidence>
<keyword evidence="5" id="KW-0328">Glycosyltransferase</keyword>
<dbReference type="AlphaFoldDB" id="A0A1F5KPQ5"/>
<dbReference type="GO" id="GO:0008955">
    <property type="term" value="F:peptidoglycan glycosyltransferase activity"/>
    <property type="evidence" value="ECO:0007669"/>
    <property type="project" value="UniProtKB-EC"/>
</dbReference>
<dbReference type="InterPro" id="IPR013437">
    <property type="entry name" value="FtsW"/>
</dbReference>
<feature type="transmembrane region" description="Helical" evidence="21">
    <location>
        <begin position="80"/>
        <end position="99"/>
    </location>
</feature>
<dbReference type="GO" id="GO:0005886">
    <property type="term" value="C:plasma membrane"/>
    <property type="evidence" value="ECO:0007669"/>
    <property type="project" value="UniProtKB-SubCell"/>
</dbReference>
<dbReference type="GO" id="GO:0051301">
    <property type="term" value="P:cell division"/>
    <property type="evidence" value="ECO:0007669"/>
    <property type="project" value="UniProtKB-KW"/>
</dbReference>
<name>A0A1F5KPQ5_9BACT</name>
<evidence type="ECO:0000256" key="6">
    <source>
        <dbReference type="ARBA" id="ARBA00022679"/>
    </source>
</evidence>